<dbReference type="PANTHER" id="PTHR10151">
    <property type="entry name" value="ECTONUCLEOTIDE PYROPHOSPHATASE/PHOSPHODIESTERASE"/>
    <property type="match status" value="1"/>
</dbReference>
<dbReference type="GO" id="GO:0016787">
    <property type="term" value="F:hydrolase activity"/>
    <property type="evidence" value="ECO:0007669"/>
    <property type="project" value="UniProtKB-KW"/>
</dbReference>
<proteinExistence type="predicted"/>
<dbReference type="SUPFAM" id="SSF53649">
    <property type="entry name" value="Alkaline phosphatase-like"/>
    <property type="match status" value="1"/>
</dbReference>
<dbReference type="STRING" id="555875.SAMN04488124_3259"/>
<dbReference type="Proteomes" id="UP000243250">
    <property type="component" value="Unassembled WGS sequence"/>
</dbReference>
<accession>A0A1I6IJT2</accession>
<dbReference type="EMBL" id="FOYS01000006">
    <property type="protein sequence ID" value="SFR66560.1"/>
    <property type="molecule type" value="Genomic_DNA"/>
</dbReference>
<dbReference type="PANTHER" id="PTHR10151:SF120">
    <property type="entry name" value="BIS(5'-ADENOSYL)-TRIPHOSPHATASE"/>
    <property type="match status" value="1"/>
</dbReference>
<dbReference type="InterPro" id="IPR017850">
    <property type="entry name" value="Alkaline_phosphatase_core_sf"/>
</dbReference>
<sequence>MLHLVNDTYDETRRAFVLGLDGVPWGLLEGFVDDGELPNFERLLNEGASGPLRSTTPANTPVAWPSIATGTWPDKHGLYEFMKLDSSYKQSPYSSADVKQPPLWELVSPSVVANVPMTYPTSDPGEDSGIVSGMMTPQIDGEAVNPESLREEFDRRIPDYEIDIKWRDYAGREDEFLDDLDHVMQTRHDLMELLMENEDWRLFFFVYVAPDRLQHLIWDDETLLAHYKKLDDILGEVMDYCEDRDSNLYVVSDHGFAPIEKVISVNRILADEGLLTTKDSEGARGVLSGVGLNKDRVQGALQKAGITDDKLVQTLPKSVVDFFAERIPGSHGLYDVEFDRTDAFLHGLGSVYINDTERFEQGTVPPKAVSRTKREVVRVLEAATDPETGDPLLTVHDGDELFPNDPDAPDIVVEAKEGYHVEPKLAAEAVEPATDIAAYHRPHGIFFAWGDDVSAGTRVEDADVVDVAPTVLHSLGQEVPELADGDVLAEIFDPDSAPATEAVQTNQYTKREGAEATATDTETVEDRLRGLGYME</sequence>
<reference evidence="2" key="1">
    <citation type="submission" date="2016-10" db="EMBL/GenBank/DDBJ databases">
        <authorList>
            <person name="Varghese N."/>
            <person name="Submissions S."/>
        </authorList>
    </citation>
    <scope>NUCLEOTIDE SEQUENCE [LARGE SCALE GENOMIC DNA]</scope>
    <source>
        <strain evidence="2">CGMCC 1.8711</strain>
    </source>
</reference>
<dbReference type="InterPro" id="IPR002591">
    <property type="entry name" value="Phosphodiest/P_Trfase"/>
</dbReference>
<name>A0A1I6IJT2_9EURY</name>
<dbReference type="AlphaFoldDB" id="A0A1I6IJT2"/>
<evidence type="ECO:0000313" key="2">
    <source>
        <dbReference type="Proteomes" id="UP000243250"/>
    </source>
</evidence>
<dbReference type="Pfam" id="PF01663">
    <property type="entry name" value="Phosphodiest"/>
    <property type="match status" value="1"/>
</dbReference>
<keyword evidence="2" id="KW-1185">Reference proteome</keyword>
<gene>
    <name evidence="1" type="ORF">SAMN04488124_3259</name>
</gene>
<keyword evidence="1" id="KW-0378">Hydrolase</keyword>
<evidence type="ECO:0000313" key="1">
    <source>
        <dbReference type="EMBL" id="SFR66560.1"/>
    </source>
</evidence>
<protein>
    <submittedName>
        <fullName evidence="1">Predicted phosphohydrolase or phosphomutase, AlkP superfamily</fullName>
    </submittedName>
</protein>
<dbReference type="Gene3D" id="3.40.720.10">
    <property type="entry name" value="Alkaline Phosphatase, subunit A"/>
    <property type="match status" value="2"/>
</dbReference>
<organism evidence="1 2">
    <name type="scientific">Halogeometricum limi</name>
    <dbReference type="NCBI Taxonomy" id="555875"/>
    <lineage>
        <taxon>Archaea</taxon>
        <taxon>Methanobacteriati</taxon>
        <taxon>Methanobacteriota</taxon>
        <taxon>Stenosarchaea group</taxon>
        <taxon>Halobacteria</taxon>
        <taxon>Halobacteriales</taxon>
        <taxon>Haloferacaceae</taxon>
        <taxon>Halogeometricum</taxon>
    </lineage>
</organism>